<keyword evidence="7" id="KW-0539">Nucleus</keyword>
<dbReference type="InterPro" id="IPR032381">
    <property type="entry name" value="IHABP4_N"/>
</dbReference>
<evidence type="ECO:0000256" key="2">
    <source>
        <dbReference type="ARBA" id="ARBA00004324"/>
    </source>
</evidence>
<feature type="compositionally biased region" description="Acidic residues" evidence="9">
    <location>
        <begin position="167"/>
        <end position="176"/>
    </location>
</feature>
<evidence type="ECO:0000313" key="11">
    <source>
        <dbReference type="Ensembl" id="ENSCANP00000024987.1"/>
    </source>
</evidence>
<dbReference type="InterPro" id="IPR006861">
    <property type="entry name" value="HABP4_PAIRBP1-bd"/>
</dbReference>
<feature type="region of interest" description="Disordered" evidence="9">
    <location>
        <begin position="123"/>
        <end position="176"/>
    </location>
</feature>
<dbReference type="Pfam" id="PF16174">
    <property type="entry name" value="IHABP4_N"/>
    <property type="match status" value="1"/>
</dbReference>
<keyword evidence="12" id="KW-1185">Reference proteome</keyword>
<dbReference type="PANTHER" id="PTHR12299:SF30">
    <property type="entry name" value="INTRACELLULAR HYALURONAN-BINDING PROTEIN 4"/>
    <property type="match status" value="1"/>
</dbReference>
<evidence type="ECO:0000313" key="12">
    <source>
        <dbReference type="Proteomes" id="UP000233080"/>
    </source>
</evidence>
<dbReference type="GO" id="GO:0016607">
    <property type="term" value="C:nuclear speck"/>
    <property type="evidence" value="ECO:0007669"/>
    <property type="project" value="UniProtKB-SubCell"/>
</dbReference>
<evidence type="ECO:0000256" key="5">
    <source>
        <dbReference type="ARBA" id="ARBA00022490"/>
    </source>
</evidence>
<evidence type="ECO:0000256" key="3">
    <source>
        <dbReference type="ARBA" id="ARBA00004408"/>
    </source>
</evidence>
<dbReference type="GO" id="GO:0015030">
    <property type="term" value="C:Cajal body"/>
    <property type="evidence" value="ECO:0007669"/>
    <property type="project" value="UniProtKB-SubCell"/>
</dbReference>
<accession>A0A2K5J876</accession>
<dbReference type="GO" id="GO:0033120">
    <property type="term" value="P:positive regulation of RNA splicing"/>
    <property type="evidence" value="ECO:0007669"/>
    <property type="project" value="TreeGrafter"/>
</dbReference>
<dbReference type="Proteomes" id="UP000233080">
    <property type="component" value="Unassembled WGS sequence"/>
</dbReference>
<dbReference type="Pfam" id="PF04774">
    <property type="entry name" value="HABP4_PAI-RBP1"/>
    <property type="match status" value="1"/>
</dbReference>
<dbReference type="GO" id="GO:0003723">
    <property type="term" value="F:RNA binding"/>
    <property type="evidence" value="ECO:0007669"/>
    <property type="project" value="InterPro"/>
</dbReference>
<proteinExistence type="inferred from homology"/>
<dbReference type="Ensembl" id="ENSCANT00000047986.1">
    <property type="protein sequence ID" value="ENSCANP00000024987.1"/>
    <property type="gene ID" value="ENSCANG00000035903.1"/>
</dbReference>
<dbReference type="GO" id="GO:0045948">
    <property type="term" value="P:positive regulation of translational initiation"/>
    <property type="evidence" value="ECO:0007669"/>
    <property type="project" value="TreeGrafter"/>
</dbReference>
<evidence type="ECO:0000256" key="9">
    <source>
        <dbReference type="SAM" id="MobiDB-lite"/>
    </source>
</evidence>
<evidence type="ECO:0000256" key="7">
    <source>
        <dbReference type="ARBA" id="ARBA00023242"/>
    </source>
</evidence>
<evidence type="ECO:0000256" key="8">
    <source>
        <dbReference type="ARBA" id="ARBA00035118"/>
    </source>
</evidence>
<evidence type="ECO:0000259" key="10">
    <source>
        <dbReference type="SMART" id="SM01233"/>
    </source>
</evidence>
<keyword evidence="6" id="KW-0810">Translation regulation</keyword>
<comment type="subcellular location">
    <subcellularLocation>
        <location evidence="1">Cytoplasm</location>
        <location evidence="1">Stress granule</location>
    </subcellularLocation>
    <subcellularLocation>
        <location evidence="2">Nucleus speckle</location>
    </subcellularLocation>
    <subcellularLocation>
        <location evidence="3">Nucleus</location>
        <location evidence="3">Cajal body</location>
    </subcellularLocation>
    <subcellularLocation>
        <location evidence="4">Nucleus</location>
        <location evidence="4">Nucleolus</location>
    </subcellularLocation>
</comment>
<sequence length="176" mass="19803">ITEDNMGGCGVRTWGSGKDTRYGVSVLEISGSLLFLKMIIPELEVEEETQVQEMTLDEWKNLQEQTRPKPEFNIRKPESTVPSKAVVIHKSKYRDDMVKDDYEDDSHVFRKPANDITSQLEINFGNLPRPGRGARGGTRGGRGRVRRAENYGPRAEVVMQDVAPNPDDPEDFPALS</sequence>
<dbReference type="SMART" id="SM01233">
    <property type="entry name" value="HABP4_PAI-RBP1"/>
    <property type="match status" value="1"/>
</dbReference>
<dbReference type="PANTHER" id="PTHR12299">
    <property type="entry name" value="HYALURONIC ACID-BINDING PROTEIN 4"/>
    <property type="match status" value="1"/>
</dbReference>
<reference evidence="11" key="2">
    <citation type="submission" date="2025-09" db="UniProtKB">
        <authorList>
            <consortium name="Ensembl"/>
        </authorList>
    </citation>
    <scope>IDENTIFICATION</scope>
</reference>
<evidence type="ECO:0000256" key="4">
    <source>
        <dbReference type="ARBA" id="ARBA00004604"/>
    </source>
</evidence>
<dbReference type="AlphaFoldDB" id="A0A2K5J876"/>
<evidence type="ECO:0000256" key="1">
    <source>
        <dbReference type="ARBA" id="ARBA00004210"/>
    </source>
</evidence>
<protein>
    <recommendedName>
        <fullName evidence="10">Hyaluronan/mRNA-binding protein domain-containing protein</fullName>
    </recommendedName>
</protein>
<reference evidence="11" key="1">
    <citation type="submission" date="2025-08" db="UniProtKB">
        <authorList>
            <consortium name="Ensembl"/>
        </authorList>
    </citation>
    <scope>IDENTIFICATION</scope>
</reference>
<organism evidence="11 12">
    <name type="scientific">Colobus angolensis palliatus</name>
    <name type="common">Peters' Angolan colobus</name>
    <dbReference type="NCBI Taxonomy" id="336983"/>
    <lineage>
        <taxon>Eukaryota</taxon>
        <taxon>Metazoa</taxon>
        <taxon>Chordata</taxon>
        <taxon>Craniata</taxon>
        <taxon>Vertebrata</taxon>
        <taxon>Euteleostomi</taxon>
        <taxon>Mammalia</taxon>
        <taxon>Eutheria</taxon>
        <taxon>Euarchontoglires</taxon>
        <taxon>Primates</taxon>
        <taxon>Haplorrhini</taxon>
        <taxon>Catarrhini</taxon>
        <taxon>Cercopithecidae</taxon>
        <taxon>Colobinae</taxon>
        <taxon>Colobus</taxon>
    </lineage>
</organism>
<dbReference type="GO" id="GO:0010494">
    <property type="term" value="C:cytoplasmic stress granule"/>
    <property type="evidence" value="ECO:0007669"/>
    <property type="project" value="UniProtKB-SubCell"/>
</dbReference>
<comment type="similarity">
    <text evidence="8">Belongs to the SERBP1-HABP4 family.</text>
</comment>
<feature type="domain" description="Hyaluronan/mRNA-binding protein" evidence="10">
    <location>
        <begin position="2"/>
        <end position="80"/>
    </location>
</feature>
<dbReference type="GO" id="GO:0005730">
    <property type="term" value="C:nucleolus"/>
    <property type="evidence" value="ECO:0007669"/>
    <property type="project" value="UniProtKB-SubCell"/>
</dbReference>
<keyword evidence="5" id="KW-0963">Cytoplasm</keyword>
<dbReference type="InterPro" id="IPR039764">
    <property type="entry name" value="HABP4/SERBP1-like"/>
</dbReference>
<evidence type="ECO:0000256" key="6">
    <source>
        <dbReference type="ARBA" id="ARBA00022845"/>
    </source>
</evidence>
<name>A0A2K5J876_COLAP</name>